<proteinExistence type="inferred from homology"/>
<dbReference type="GO" id="GO:0015031">
    <property type="term" value="P:protein transport"/>
    <property type="evidence" value="ECO:0007669"/>
    <property type="project" value="InterPro"/>
</dbReference>
<reference evidence="3" key="1">
    <citation type="journal article" date="2023" name="bioRxiv">
        <title>Improved chromosome-level genome assembly for marigold (Tagetes erecta).</title>
        <authorList>
            <person name="Jiang F."/>
            <person name="Yuan L."/>
            <person name="Wang S."/>
            <person name="Wang H."/>
            <person name="Xu D."/>
            <person name="Wang A."/>
            <person name="Fan W."/>
        </authorList>
    </citation>
    <scope>NUCLEOTIDE SEQUENCE</scope>
    <source>
        <strain evidence="3">WSJ</strain>
        <tissue evidence="3">Leaf</tissue>
    </source>
</reference>
<dbReference type="Gene3D" id="1.20.1260.60">
    <property type="entry name" value="Vacuolar protein sorting-associated protein Ist1"/>
    <property type="match status" value="1"/>
</dbReference>
<evidence type="ECO:0000313" key="4">
    <source>
        <dbReference type="Proteomes" id="UP001229421"/>
    </source>
</evidence>
<dbReference type="EMBL" id="JAUHHV010000008">
    <property type="protein sequence ID" value="KAK1416156.1"/>
    <property type="molecule type" value="Genomic_DNA"/>
</dbReference>
<evidence type="ECO:0000313" key="3">
    <source>
        <dbReference type="EMBL" id="KAK1416156.1"/>
    </source>
</evidence>
<evidence type="ECO:0000256" key="2">
    <source>
        <dbReference type="SAM" id="MobiDB-lite"/>
    </source>
</evidence>
<name>A0AAD8K800_TARER</name>
<protein>
    <submittedName>
        <fullName evidence="3">Uncharacterized protein</fullName>
    </submittedName>
</protein>
<sequence>MGRKLDALRRKFGSSKLRTAIDLAISRLAILKNQRRARFTIAHSDVVQLLQFNHHQQALVRVEQVIKDQNMLVVYDMIHDYCHLLKQKINLIEQTIYCPEELKEAVSSLLYAAPRCGEFPELKEIRAILTARFGMELVNGSTELKSNNGVSQKMIQKLSSKELSLESRTRMLIGIAKENGIVLQLDAMVLPEKVEKVMSLSESMKKYGNIEDAAQDDFQSARSESIHPDRPDSPDSQPEKTLNFDLVKSKSNMIDSISRYDSESDYEEIIEEDEDEDERSTYNMKVEDFDDLYPDDYSYDENIKSFENMNFDENKYKVEKEETGFPSRTAYFSSYKRFPFRHQTNPEARLDR</sequence>
<accession>A0AAD8K800</accession>
<keyword evidence="4" id="KW-1185">Reference proteome</keyword>
<dbReference type="AlphaFoldDB" id="A0AAD8K800"/>
<comment type="caution">
    <text evidence="3">The sequence shown here is derived from an EMBL/GenBank/DDBJ whole genome shotgun (WGS) entry which is preliminary data.</text>
</comment>
<dbReference type="PANTHER" id="PTHR12161:SF63">
    <property type="entry name" value="VACUOLAR PROTEIN SORTING-ASSOCIATED PROTEIN IST1-RELATED"/>
    <property type="match status" value="1"/>
</dbReference>
<dbReference type="PANTHER" id="PTHR12161">
    <property type="entry name" value="IST1 FAMILY MEMBER"/>
    <property type="match status" value="1"/>
</dbReference>
<dbReference type="Pfam" id="PF03398">
    <property type="entry name" value="Ist1"/>
    <property type="match status" value="1"/>
</dbReference>
<gene>
    <name evidence="3" type="ORF">QVD17_31944</name>
</gene>
<dbReference type="FunFam" id="1.20.1260.60:FF:000002">
    <property type="entry name" value="Vacuolar protein sorting-associated protein IST1"/>
    <property type="match status" value="1"/>
</dbReference>
<feature type="region of interest" description="Disordered" evidence="2">
    <location>
        <begin position="217"/>
        <end position="240"/>
    </location>
</feature>
<dbReference type="InterPro" id="IPR005061">
    <property type="entry name" value="Ist1"/>
</dbReference>
<evidence type="ECO:0000256" key="1">
    <source>
        <dbReference type="ARBA" id="ARBA00005536"/>
    </source>
</evidence>
<organism evidence="3 4">
    <name type="scientific">Tagetes erecta</name>
    <name type="common">African marigold</name>
    <dbReference type="NCBI Taxonomy" id="13708"/>
    <lineage>
        <taxon>Eukaryota</taxon>
        <taxon>Viridiplantae</taxon>
        <taxon>Streptophyta</taxon>
        <taxon>Embryophyta</taxon>
        <taxon>Tracheophyta</taxon>
        <taxon>Spermatophyta</taxon>
        <taxon>Magnoliopsida</taxon>
        <taxon>eudicotyledons</taxon>
        <taxon>Gunneridae</taxon>
        <taxon>Pentapetalae</taxon>
        <taxon>asterids</taxon>
        <taxon>campanulids</taxon>
        <taxon>Asterales</taxon>
        <taxon>Asteraceae</taxon>
        <taxon>Asteroideae</taxon>
        <taxon>Heliantheae alliance</taxon>
        <taxon>Tageteae</taxon>
        <taxon>Tagetes</taxon>
    </lineage>
</organism>
<dbReference type="InterPro" id="IPR042277">
    <property type="entry name" value="IST1-like"/>
</dbReference>
<comment type="similarity">
    <text evidence="1">Belongs to the IST1 family.</text>
</comment>
<feature type="compositionally biased region" description="Basic and acidic residues" evidence="2">
    <location>
        <begin position="224"/>
        <end position="233"/>
    </location>
</feature>
<dbReference type="Proteomes" id="UP001229421">
    <property type="component" value="Unassembled WGS sequence"/>
</dbReference>